<dbReference type="GO" id="GO:0046491">
    <property type="term" value="P:L-methylmalonyl-CoA metabolic process"/>
    <property type="evidence" value="ECO:0007669"/>
    <property type="project" value="TreeGrafter"/>
</dbReference>
<evidence type="ECO:0000259" key="2">
    <source>
        <dbReference type="PROSITE" id="PS51819"/>
    </source>
</evidence>
<dbReference type="GO" id="GO:0004493">
    <property type="term" value="F:methylmalonyl-CoA epimerase activity"/>
    <property type="evidence" value="ECO:0007669"/>
    <property type="project" value="TreeGrafter"/>
</dbReference>
<dbReference type="SUPFAM" id="SSF54593">
    <property type="entry name" value="Glyoxalase/Bleomycin resistance protein/Dihydroxybiphenyl dioxygenase"/>
    <property type="match status" value="2"/>
</dbReference>
<name>A0A9D1J6B6_9BACT</name>
<dbReference type="InterPro" id="IPR037523">
    <property type="entry name" value="VOC_core"/>
</dbReference>
<accession>A0A9D1J6B6</accession>
<reference evidence="3" key="1">
    <citation type="submission" date="2020-10" db="EMBL/GenBank/DDBJ databases">
        <authorList>
            <person name="Gilroy R."/>
        </authorList>
    </citation>
    <scope>NUCLEOTIDE SEQUENCE</scope>
    <source>
        <strain evidence="3">ChiHjej13B12-12457</strain>
    </source>
</reference>
<proteinExistence type="predicted"/>
<dbReference type="AlphaFoldDB" id="A0A9D1J6B6"/>
<protein>
    <submittedName>
        <fullName evidence="3">VOC family protein</fullName>
    </submittedName>
</protein>
<evidence type="ECO:0000313" key="3">
    <source>
        <dbReference type="EMBL" id="HIR62423.1"/>
    </source>
</evidence>
<organism evidence="3 4">
    <name type="scientific">Candidatus Coprenecus avistercoris</name>
    <dbReference type="NCBI Taxonomy" id="2840730"/>
    <lineage>
        <taxon>Bacteria</taxon>
        <taxon>Pseudomonadati</taxon>
        <taxon>Bacteroidota</taxon>
        <taxon>Bacteroidia</taxon>
        <taxon>Bacteroidales</taxon>
        <taxon>Rikenellaceae</taxon>
        <taxon>Rikenellaceae incertae sedis</taxon>
        <taxon>Candidatus Coprenecus</taxon>
    </lineage>
</organism>
<dbReference type="PANTHER" id="PTHR43048">
    <property type="entry name" value="METHYLMALONYL-COA EPIMERASE"/>
    <property type="match status" value="1"/>
</dbReference>
<sequence length="357" mass="40422">MEKIICGIQQVGIGVRNVAESWKWYKDNFGFDTKIFGAEGVAERMLPYTGGKPQPRYAILVYNLRGGAGFEVWEPRGRELNYVAFEPALGDLGIYACKIKSRDVRAAYEQLSKDSGARIVTPVTRNPAGGEHFFLYDPWNNLFEVESDTYVFLNEDKNLGGGNGAVLGVTDMDRSVKFYSTLMDYDKVEYDVTGVQADLEGVPGSQYPLRRVMLSRSKPIEGPLSEVMGTSHIELVQRIPEGFGVPAPKKIYEGRYWGDPGFIHLCFDIRNMEAIRECAESLGHSFVCDGGRDFKMGEADGHFTYVEDPDGTLIEFVETFKVPILKKWGIYLHLEHRDPHKQLPRYMTRALRFLRSK</sequence>
<dbReference type="InterPro" id="IPR004360">
    <property type="entry name" value="Glyas_Fos-R_dOase_dom"/>
</dbReference>
<keyword evidence="1" id="KW-0479">Metal-binding</keyword>
<evidence type="ECO:0000256" key="1">
    <source>
        <dbReference type="ARBA" id="ARBA00022723"/>
    </source>
</evidence>
<dbReference type="CDD" id="cd06587">
    <property type="entry name" value="VOC"/>
    <property type="match status" value="1"/>
</dbReference>
<evidence type="ECO:0000313" key="4">
    <source>
        <dbReference type="Proteomes" id="UP000886744"/>
    </source>
</evidence>
<dbReference type="PROSITE" id="PS51819">
    <property type="entry name" value="VOC"/>
    <property type="match status" value="2"/>
</dbReference>
<dbReference type="EMBL" id="DVHI01000034">
    <property type="protein sequence ID" value="HIR62423.1"/>
    <property type="molecule type" value="Genomic_DNA"/>
</dbReference>
<dbReference type="Pfam" id="PF00903">
    <property type="entry name" value="Glyoxalase"/>
    <property type="match status" value="2"/>
</dbReference>
<feature type="domain" description="VOC" evidence="2">
    <location>
        <begin position="7"/>
        <end position="148"/>
    </location>
</feature>
<dbReference type="InterPro" id="IPR029068">
    <property type="entry name" value="Glyas_Bleomycin-R_OHBP_Dase"/>
</dbReference>
<gene>
    <name evidence="3" type="ORF">IAC94_02715</name>
</gene>
<dbReference type="InterPro" id="IPR051785">
    <property type="entry name" value="MMCE/EMCE_epimerase"/>
</dbReference>
<reference evidence="3" key="2">
    <citation type="journal article" date="2021" name="PeerJ">
        <title>Extensive microbial diversity within the chicken gut microbiome revealed by metagenomics and culture.</title>
        <authorList>
            <person name="Gilroy R."/>
            <person name="Ravi A."/>
            <person name="Getino M."/>
            <person name="Pursley I."/>
            <person name="Horton D.L."/>
            <person name="Alikhan N.F."/>
            <person name="Baker D."/>
            <person name="Gharbi K."/>
            <person name="Hall N."/>
            <person name="Watson M."/>
            <person name="Adriaenssens E.M."/>
            <person name="Foster-Nyarko E."/>
            <person name="Jarju S."/>
            <person name="Secka A."/>
            <person name="Antonio M."/>
            <person name="Oren A."/>
            <person name="Chaudhuri R.R."/>
            <person name="La Ragione R."/>
            <person name="Hildebrand F."/>
            <person name="Pallen M.J."/>
        </authorList>
    </citation>
    <scope>NUCLEOTIDE SEQUENCE</scope>
    <source>
        <strain evidence="3">ChiHjej13B12-12457</strain>
    </source>
</reference>
<comment type="caution">
    <text evidence="3">The sequence shown here is derived from an EMBL/GenBank/DDBJ whole genome shotgun (WGS) entry which is preliminary data.</text>
</comment>
<dbReference type="GO" id="GO:0046872">
    <property type="term" value="F:metal ion binding"/>
    <property type="evidence" value="ECO:0007669"/>
    <property type="project" value="UniProtKB-KW"/>
</dbReference>
<feature type="domain" description="VOC" evidence="2">
    <location>
        <begin position="161"/>
        <end position="319"/>
    </location>
</feature>
<dbReference type="Gene3D" id="3.10.180.10">
    <property type="entry name" value="2,3-Dihydroxybiphenyl 1,2-Dioxygenase, domain 1"/>
    <property type="match status" value="2"/>
</dbReference>
<dbReference type="PANTHER" id="PTHR43048:SF3">
    <property type="entry name" value="METHYLMALONYL-COA EPIMERASE, MITOCHONDRIAL"/>
    <property type="match status" value="1"/>
</dbReference>
<dbReference type="Proteomes" id="UP000886744">
    <property type="component" value="Unassembled WGS sequence"/>
</dbReference>